<reference evidence="2" key="2">
    <citation type="submission" date="2020-10" db="EMBL/GenBank/DDBJ databases">
        <title>Mucilaginibacter sp. nov., isolated from soil.</title>
        <authorList>
            <person name="Jeon C.O."/>
        </authorList>
    </citation>
    <scope>NUCLEOTIDE SEQUENCE</scope>
    <source>
        <strain evidence="2">R11</strain>
    </source>
</reference>
<accession>A0A966DUZ4</accession>
<proteinExistence type="predicted"/>
<reference evidence="2" key="1">
    <citation type="submission" date="2020-01" db="EMBL/GenBank/DDBJ databases">
        <authorList>
            <person name="Seo Y.L."/>
        </authorList>
    </citation>
    <scope>NUCLEOTIDE SEQUENCE</scope>
    <source>
        <strain evidence="2">R11</strain>
    </source>
</reference>
<dbReference type="Proteomes" id="UP000638732">
    <property type="component" value="Unassembled WGS sequence"/>
</dbReference>
<dbReference type="AlphaFoldDB" id="A0A966DUZ4"/>
<evidence type="ECO:0000256" key="1">
    <source>
        <dbReference type="SAM" id="Phobius"/>
    </source>
</evidence>
<sequence>MNWYFTVLKKYAQFSGRARRKEYWFFVLFNLIIFYALVILATLLGATAAAYIYYLAVAIPYIAVTVRRMHDVNKSGWYSLIPIYNLILTLSPGTVGDNEYGPDPKVEPIYEAQDYEKPYDINA</sequence>
<evidence type="ECO:0000313" key="3">
    <source>
        <dbReference type="Proteomes" id="UP000638732"/>
    </source>
</evidence>
<keyword evidence="1" id="KW-1133">Transmembrane helix</keyword>
<feature type="transmembrane region" description="Helical" evidence="1">
    <location>
        <begin position="50"/>
        <end position="66"/>
    </location>
</feature>
<dbReference type="InterPro" id="IPR008523">
    <property type="entry name" value="DUF805"/>
</dbReference>
<feature type="transmembrane region" description="Helical" evidence="1">
    <location>
        <begin position="23"/>
        <end position="44"/>
    </location>
</feature>
<keyword evidence="3" id="KW-1185">Reference proteome</keyword>
<dbReference type="EMBL" id="WWEO01000045">
    <property type="protein sequence ID" value="NCD72310.1"/>
    <property type="molecule type" value="Genomic_DNA"/>
</dbReference>
<protein>
    <submittedName>
        <fullName evidence="2">DUF805 domain-containing protein</fullName>
    </submittedName>
</protein>
<gene>
    <name evidence="2" type="ORF">GSY63_23300</name>
</gene>
<keyword evidence="1" id="KW-0472">Membrane</keyword>
<dbReference type="Pfam" id="PF05656">
    <property type="entry name" value="DUF805"/>
    <property type="match status" value="1"/>
</dbReference>
<dbReference type="RefSeq" id="WP_166588259.1">
    <property type="nucleotide sequence ID" value="NZ_WWEO01000045.1"/>
</dbReference>
<organism evidence="2 3">
    <name type="scientific">Mucilaginibacter agri</name>
    <dbReference type="NCBI Taxonomy" id="2695265"/>
    <lineage>
        <taxon>Bacteria</taxon>
        <taxon>Pseudomonadati</taxon>
        <taxon>Bacteroidota</taxon>
        <taxon>Sphingobacteriia</taxon>
        <taxon>Sphingobacteriales</taxon>
        <taxon>Sphingobacteriaceae</taxon>
        <taxon>Mucilaginibacter</taxon>
    </lineage>
</organism>
<name>A0A966DUZ4_9SPHI</name>
<dbReference type="PANTHER" id="PTHR34980">
    <property type="entry name" value="INNER MEMBRANE PROTEIN-RELATED-RELATED"/>
    <property type="match status" value="1"/>
</dbReference>
<dbReference type="GO" id="GO:0005886">
    <property type="term" value="C:plasma membrane"/>
    <property type="evidence" value="ECO:0007669"/>
    <property type="project" value="TreeGrafter"/>
</dbReference>
<comment type="caution">
    <text evidence="2">The sequence shown here is derived from an EMBL/GenBank/DDBJ whole genome shotgun (WGS) entry which is preliminary data.</text>
</comment>
<keyword evidence="1" id="KW-0812">Transmembrane</keyword>
<dbReference type="PANTHER" id="PTHR34980:SF2">
    <property type="entry name" value="INNER MEMBRANE PROTEIN YHAH-RELATED"/>
    <property type="match status" value="1"/>
</dbReference>
<evidence type="ECO:0000313" key="2">
    <source>
        <dbReference type="EMBL" id="NCD72310.1"/>
    </source>
</evidence>